<dbReference type="GeneID" id="30149428"/>
<dbReference type="PIRSF" id="PIRSF001221">
    <property type="entry name" value="Amidase_fungi"/>
    <property type="match status" value="1"/>
</dbReference>
<keyword evidence="7" id="KW-1185">Reference proteome</keyword>
<reference evidence="7" key="1">
    <citation type="submission" date="2016-05" db="EMBL/GenBank/DDBJ databases">
        <title>Comparative genomics of biotechnologically important yeasts.</title>
        <authorList>
            <consortium name="DOE Joint Genome Institute"/>
            <person name="Riley R."/>
            <person name="Haridas S."/>
            <person name="Wolfe K.H."/>
            <person name="Lopes M.R."/>
            <person name="Hittinger C.T."/>
            <person name="Goker M."/>
            <person name="Salamov A."/>
            <person name="Wisecaver J."/>
            <person name="Long T.M."/>
            <person name="Aerts A.L."/>
            <person name="Barry K."/>
            <person name="Choi C."/>
            <person name="Clum A."/>
            <person name="Coughlan A.Y."/>
            <person name="Deshpande S."/>
            <person name="Douglass A.P."/>
            <person name="Hanson S.J."/>
            <person name="Klenk H.-P."/>
            <person name="Labutti K."/>
            <person name="Lapidus A."/>
            <person name="Lindquist E."/>
            <person name="Lipzen A."/>
            <person name="Meier-Kolthoff J.P."/>
            <person name="Ohm R.A."/>
            <person name="Otillar R.P."/>
            <person name="Pangilinan J."/>
            <person name="Peng Y."/>
            <person name="Rokas A."/>
            <person name="Rosa C.A."/>
            <person name="Scheuner C."/>
            <person name="Sibirny A.A."/>
            <person name="Slot J.C."/>
            <person name="Stielow J.B."/>
            <person name="Sun H."/>
            <person name="Kurtzman C.P."/>
            <person name="Blackwell M."/>
            <person name="Grigoriev I.V."/>
            <person name="Jeffries T.W."/>
        </authorList>
    </citation>
    <scope>NUCLEOTIDE SEQUENCE [LARGE SCALE GENOMIC DNA]</scope>
    <source>
        <strain evidence="7">NRRL Y-12698</strain>
    </source>
</reference>
<proteinExistence type="inferred from homology"/>
<feature type="active site" description="Charge relay system" evidence="3">
    <location>
        <position position="213"/>
    </location>
</feature>
<dbReference type="PANTHER" id="PTHR46072">
    <property type="entry name" value="AMIDASE-RELATED-RELATED"/>
    <property type="match status" value="1"/>
</dbReference>
<gene>
    <name evidence="6" type="ORF">BABINDRAFT_32156</name>
</gene>
<sequence>MTQLNDYKEIAAKKVALRDAQLKKEWLVPEADLPPKNIKDVLNFPEESGYLSASEIEITNADARTIVEKIKAKEWTSVEVTKAFCHRASIAHQLTNCLTEVFFDEALETAAVLDELYRETGKLQGPLHGLPISLKDCFNLKGKASSIGIVGYAFSPEGGMPEDAVLATILKDLGAVFYVKTNIPTAMMTGESFNNLWGRTLNPFNRDLTAGGSSGGEAALSALKGSPLSVGTDIGGSIRIPAAFQNIYGLRPSFGRFPTFGCRPGLAGFESVVSVNGPMARSIDALLLYSQAVIGAEPWLQDPRAIEIPWRSIELPTKLTFAVLWDDGICKPHPPILRGLQETVDKLKAAGHEVIEWDPRLHLKLLTLAGALFTSDGGNRIKGLVGLTGEPLLEALLGLTNAAEISTSKLWELQLERNIVARDYLLQFVGTASQTSSGRPIDGILLPAAPCAGAPHEKFKYVGYTVAYNVLDYTSATFPVTRADSSIDIADKDYIARNPTEKEAWDSYDAEQNHGGAVSIQLVGKRLEEEKVLAMLKVIAKVVDYKQ</sequence>
<feature type="binding site" evidence="4">
    <location>
        <position position="187"/>
    </location>
    <ligand>
        <name>substrate</name>
    </ligand>
</feature>
<evidence type="ECO:0000256" key="3">
    <source>
        <dbReference type="PIRSR" id="PIRSR001221-1"/>
    </source>
</evidence>
<feature type="domain" description="Amidase" evidence="5">
    <location>
        <begin position="79"/>
        <end position="533"/>
    </location>
</feature>
<protein>
    <recommendedName>
        <fullName evidence="5">Amidase domain-containing protein</fullName>
    </recommendedName>
</protein>
<evidence type="ECO:0000313" key="6">
    <source>
        <dbReference type="EMBL" id="ODQ81762.1"/>
    </source>
</evidence>
<evidence type="ECO:0000256" key="1">
    <source>
        <dbReference type="ARBA" id="ARBA00009199"/>
    </source>
</evidence>
<feature type="binding site" evidence="4">
    <location>
        <begin position="234"/>
        <end position="237"/>
    </location>
    <ligand>
        <name>substrate</name>
    </ligand>
</feature>
<feature type="active site" description="Acyl-ester intermediate" evidence="3">
    <location>
        <position position="237"/>
    </location>
</feature>
<dbReference type="OrthoDB" id="6428749at2759"/>
<dbReference type="STRING" id="984486.A0A1E3QXG6"/>
<dbReference type="Proteomes" id="UP000094336">
    <property type="component" value="Unassembled WGS sequence"/>
</dbReference>
<evidence type="ECO:0000313" key="7">
    <source>
        <dbReference type="Proteomes" id="UP000094336"/>
    </source>
</evidence>
<dbReference type="PANTHER" id="PTHR46072:SF11">
    <property type="entry name" value="AMIDASE-RELATED"/>
    <property type="match status" value="1"/>
</dbReference>
<dbReference type="RefSeq" id="XP_018987090.1">
    <property type="nucleotide sequence ID" value="XM_019131575.1"/>
</dbReference>
<dbReference type="GO" id="GO:0016787">
    <property type="term" value="F:hydrolase activity"/>
    <property type="evidence" value="ECO:0007669"/>
    <property type="project" value="UniProtKB-KW"/>
</dbReference>
<dbReference type="SUPFAM" id="SSF75304">
    <property type="entry name" value="Amidase signature (AS) enzymes"/>
    <property type="match status" value="1"/>
</dbReference>
<comment type="similarity">
    <text evidence="1">Belongs to the amidase family.</text>
</comment>
<accession>A0A1E3QXG6</accession>
<organism evidence="6 7">
    <name type="scientific">Babjeviella inositovora NRRL Y-12698</name>
    <dbReference type="NCBI Taxonomy" id="984486"/>
    <lineage>
        <taxon>Eukaryota</taxon>
        <taxon>Fungi</taxon>
        <taxon>Dikarya</taxon>
        <taxon>Ascomycota</taxon>
        <taxon>Saccharomycotina</taxon>
        <taxon>Pichiomycetes</taxon>
        <taxon>Serinales incertae sedis</taxon>
        <taxon>Babjeviella</taxon>
    </lineage>
</organism>
<evidence type="ECO:0000259" key="5">
    <source>
        <dbReference type="Pfam" id="PF01425"/>
    </source>
</evidence>
<feature type="binding site" evidence="4">
    <location>
        <position position="213"/>
    </location>
    <ligand>
        <name>substrate</name>
    </ligand>
</feature>
<dbReference type="Gene3D" id="3.90.1300.10">
    <property type="entry name" value="Amidase signature (AS) domain"/>
    <property type="match status" value="1"/>
</dbReference>
<evidence type="ECO:0000256" key="4">
    <source>
        <dbReference type="PIRSR" id="PIRSR001221-2"/>
    </source>
</evidence>
<dbReference type="InterPro" id="IPR023631">
    <property type="entry name" value="Amidase_dom"/>
</dbReference>
<dbReference type="EMBL" id="KV454427">
    <property type="protein sequence ID" value="ODQ81762.1"/>
    <property type="molecule type" value="Genomic_DNA"/>
</dbReference>
<dbReference type="AlphaFoldDB" id="A0A1E3QXG6"/>
<name>A0A1E3QXG6_9ASCO</name>
<dbReference type="InterPro" id="IPR036928">
    <property type="entry name" value="AS_sf"/>
</dbReference>
<feature type="active site" description="Charge relay system" evidence="3">
    <location>
        <position position="135"/>
    </location>
</feature>
<keyword evidence="2" id="KW-0378">Hydrolase</keyword>
<dbReference type="Pfam" id="PF01425">
    <property type="entry name" value="Amidase"/>
    <property type="match status" value="1"/>
</dbReference>
<evidence type="ECO:0000256" key="2">
    <source>
        <dbReference type="ARBA" id="ARBA00022801"/>
    </source>
</evidence>